<dbReference type="FunFam" id="1.20.58.90:FF:000003">
    <property type="entry name" value="Centrosomal protein of 57 kDa"/>
    <property type="match status" value="1"/>
</dbReference>
<dbReference type="InterPro" id="IPR051756">
    <property type="entry name" value="Centrosomal_MT-associated"/>
</dbReference>
<comment type="similarity">
    <text evidence="2">Belongs to the translokin family.</text>
</comment>
<dbReference type="Pfam" id="PF06657">
    <property type="entry name" value="Cep57_MT_bd"/>
    <property type="match status" value="1"/>
</dbReference>
<accession>A0A8C0BMR8</accession>
<dbReference type="Pfam" id="PF14073">
    <property type="entry name" value="Cep57_CLD"/>
    <property type="match status" value="1"/>
</dbReference>
<keyword evidence="12" id="KW-1185">Reference proteome</keyword>
<proteinExistence type="inferred from homology"/>
<dbReference type="GO" id="GO:0005874">
    <property type="term" value="C:microtubule"/>
    <property type="evidence" value="ECO:0007669"/>
    <property type="project" value="UniProtKB-KW"/>
</dbReference>
<feature type="coiled-coil region" evidence="7">
    <location>
        <begin position="350"/>
        <end position="399"/>
    </location>
</feature>
<protein>
    <submittedName>
        <fullName evidence="11">Centrosomal protein 57</fullName>
    </submittedName>
</protein>
<evidence type="ECO:0000256" key="7">
    <source>
        <dbReference type="SAM" id="Coils"/>
    </source>
</evidence>
<feature type="domain" description="Cep57 centrosome localisation" evidence="10">
    <location>
        <begin position="35"/>
        <end position="201"/>
    </location>
</feature>
<dbReference type="InterPro" id="IPR024957">
    <property type="entry name" value="Cep57_MT-bd_dom"/>
</dbReference>
<dbReference type="GO" id="GO:0043015">
    <property type="term" value="F:gamma-tubulin binding"/>
    <property type="evidence" value="ECO:0007669"/>
    <property type="project" value="InterPro"/>
</dbReference>
<keyword evidence="4" id="KW-0493">Microtubule</keyword>
<evidence type="ECO:0000256" key="2">
    <source>
        <dbReference type="ARBA" id="ARBA00008179"/>
    </source>
</evidence>
<dbReference type="GO" id="GO:0008017">
    <property type="term" value="F:microtubule binding"/>
    <property type="evidence" value="ECO:0007669"/>
    <property type="project" value="InterPro"/>
</dbReference>
<evidence type="ECO:0000256" key="3">
    <source>
        <dbReference type="ARBA" id="ARBA00022490"/>
    </source>
</evidence>
<feature type="coiled-coil region" evidence="7">
    <location>
        <begin position="33"/>
        <end position="204"/>
    </location>
</feature>
<evidence type="ECO:0000256" key="6">
    <source>
        <dbReference type="ARBA" id="ARBA00023212"/>
    </source>
</evidence>
<evidence type="ECO:0000259" key="10">
    <source>
        <dbReference type="Pfam" id="PF14073"/>
    </source>
</evidence>
<evidence type="ECO:0000313" key="12">
    <source>
        <dbReference type="Proteomes" id="UP000694555"/>
    </source>
</evidence>
<dbReference type="GO" id="GO:0042802">
    <property type="term" value="F:identical protein binding"/>
    <property type="evidence" value="ECO:0007669"/>
    <property type="project" value="InterPro"/>
</dbReference>
<dbReference type="InterPro" id="IPR025913">
    <property type="entry name" value="Cep57_CLD"/>
</dbReference>
<dbReference type="Proteomes" id="UP000694555">
    <property type="component" value="Unplaced"/>
</dbReference>
<dbReference type="PANTHER" id="PTHR19336:SF11">
    <property type="entry name" value="CENTROSOMAL PROTEIN OF 57 KDA"/>
    <property type="match status" value="1"/>
</dbReference>
<reference evidence="11" key="1">
    <citation type="submission" date="2025-08" db="UniProtKB">
        <authorList>
            <consortium name="Ensembl"/>
        </authorList>
    </citation>
    <scope>IDENTIFICATION</scope>
</reference>
<dbReference type="PANTHER" id="PTHR19336">
    <property type="entry name" value="UNCHARACTERIZED DUF1167"/>
    <property type="match status" value="1"/>
</dbReference>
<feature type="domain" description="Cep57 centrosome microtubule-binding" evidence="9">
    <location>
        <begin position="308"/>
        <end position="377"/>
    </location>
</feature>
<dbReference type="GO" id="GO:0005813">
    <property type="term" value="C:centrosome"/>
    <property type="evidence" value="ECO:0007669"/>
    <property type="project" value="UniProtKB-SubCell"/>
</dbReference>
<reference evidence="11" key="2">
    <citation type="submission" date="2025-09" db="UniProtKB">
        <authorList>
            <consortium name="Ensembl"/>
        </authorList>
    </citation>
    <scope>IDENTIFICATION</scope>
</reference>
<name>A0A8C0BMR8_9AVES</name>
<keyword evidence="3" id="KW-0963">Cytoplasm</keyword>
<keyword evidence="6" id="KW-0206">Cytoskeleton</keyword>
<comment type="subcellular location">
    <subcellularLocation>
        <location evidence="1">Cytoplasm</location>
        <location evidence="1">Cytoskeleton</location>
        <location evidence="1">Microtubule organizing center</location>
        <location evidence="1">Centrosome</location>
    </subcellularLocation>
</comment>
<sequence length="456" mass="52640">LIRYKYPKYKPFINSELLRSPRKPVIPYPESNSRAIFSALKNLQEKIHRLELERLQAEENVKHLSRETADYKKVLSEQMQHKEHDKTEVSKRNQELASQLAAAESRCSLLEKQLDYMRKMIQHAENEKSHLLEKQGSLERDRLLDQSHVQSKLEKLDMLEKEYSRLTTMQSIAEKKMKELEQKLQEEEHARKLVQEKAAEVTNRKFLLYCVIFDKHFSFLSFQKCSLTSHLTTQPHYRLCLGDVPFVAGKSTSPSHSVGANVQHVLHLMKQHTKALCNSRVVNDIPLAKPVSTGHPASKSRRSSLPKDSSSSQEELSEVLLTLQDEFGQMSFDHQQLSKLVQEAPTIAVREDLERELEALVGKMEAKADQISKVRRHRLQRLKRECKSKKTSAKQIKDSRFPVSEVKVTTTVTTKGKNAGPIKVKPGEKSRKNLQLLRDMQTIQTSLQKDDISWDY</sequence>
<keyword evidence="5 7" id="KW-0175">Coiled coil</keyword>
<dbReference type="Ensembl" id="ENSBJAT00000020162.1">
    <property type="protein sequence ID" value="ENSBJAP00000019615.1"/>
    <property type="gene ID" value="ENSBJAG00000012906.1"/>
</dbReference>
<evidence type="ECO:0000256" key="1">
    <source>
        <dbReference type="ARBA" id="ARBA00004300"/>
    </source>
</evidence>
<evidence type="ECO:0000259" key="9">
    <source>
        <dbReference type="Pfam" id="PF06657"/>
    </source>
</evidence>
<dbReference type="Gene3D" id="1.20.58.90">
    <property type="match status" value="1"/>
</dbReference>
<evidence type="ECO:0000313" key="11">
    <source>
        <dbReference type="Ensembl" id="ENSBJAP00000019615.1"/>
    </source>
</evidence>
<evidence type="ECO:0000256" key="5">
    <source>
        <dbReference type="ARBA" id="ARBA00023054"/>
    </source>
</evidence>
<dbReference type="AlphaFoldDB" id="A0A8C0BMR8"/>
<organism evidence="11 12">
    <name type="scientific">Buteo japonicus</name>
    <dbReference type="NCBI Taxonomy" id="224669"/>
    <lineage>
        <taxon>Eukaryota</taxon>
        <taxon>Metazoa</taxon>
        <taxon>Chordata</taxon>
        <taxon>Craniata</taxon>
        <taxon>Vertebrata</taxon>
        <taxon>Euteleostomi</taxon>
        <taxon>Archelosauria</taxon>
        <taxon>Archosauria</taxon>
        <taxon>Dinosauria</taxon>
        <taxon>Saurischia</taxon>
        <taxon>Theropoda</taxon>
        <taxon>Coelurosauria</taxon>
        <taxon>Aves</taxon>
        <taxon>Neognathae</taxon>
        <taxon>Neoaves</taxon>
        <taxon>Telluraves</taxon>
        <taxon>Accipitrimorphae</taxon>
        <taxon>Accipitriformes</taxon>
        <taxon>Accipitridae</taxon>
        <taxon>Accipitrinae</taxon>
        <taxon>Buteo</taxon>
    </lineage>
</organism>
<evidence type="ECO:0000256" key="4">
    <source>
        <dbReference type="ARBA" id="ARBA00022701"/>
    </source>
</evidence>
<feature type="region of interest" description="Disordered" evidence="8">
    <location>
        <begin position="288"/>
        <end position="312"/>
    </location>
</feature>
<evidence type="ECO:0000256" key="8">
    <source>
        <dbReference type="SAM" id="MobiDB-lite"/>
    </source>
</evidence>